<dbReference type="Proteomes" id="UP001143910">
    <property type="component" value="Unassembled WGS sequence"/>
</dbReference>
<protein>
    <submittedName>
        <fullName evidence="1">Uncharacterized protein</fullName>
    </submittedName>
</protein>
<dbReference type="EMBL" id="JANJQO010000009">
    <property type="protein sequence ID" value="KAJ2984016.1"/>
    <property type="molecule type" value="Genomic_DNA"/>
</dbReference>
<keyword evidence="2" id="KW-1185">Reference proteome</keyword>
<comment type="caution">
    <text evidence="1">The sequence shown here is derived from an EMBL/GenBank/DDBJ whole genome shotgun (WGS) entry which is preliminary data.</text>
</comment>
<reference evidence="1" key="1">
    <citation type="submission" date="2022-08" db="EMBL/GenBank/DDBJ databases">
        <title>Genome Sequence of Lecanicillium fungicola.</title>
        <authorList>
            <person name="Buettner E."/>
        </authorList>
    </citation>
    <scope>NUCLEOTIDE SEQUENCE</scope>
    <source>
        <strain evidence="1">Babe33</strain>
    </source>
</reference>
<evidence type="ECO:0000313" key="2">
    <source>
        <dbReference type="Proteomes" id="UP001143910"/>
    </source>
</evidence>
<gene>
    <name evidence="1" type="ORF">NQ176_g276</name>
</gene>
<name>A0ACC1NYW5_9HYPO</name>
<proteinExistence type="predicted"/>
<organism evidence="1 2">
    <name type="scientific">Zarea fungicola</name>
    <dbReference type="NCBI Taxonomy" id="93591"/>
    <lineage>
        <taxon>Eukaryota</taxon>
        <taxon>Fungi</taxon>
        <taxon>Dikarya</taxon>
        <taxon>Ascomycota</taxon>
        <taxon>Pezizomycotina</taxon>
        <taxon>Sordariomycetes</taxon>
        <taxon>Hypocreomycetidae</taxon>
        <taxon>Hypocreales</taxon>
        <taxon>Cordycipitaceae</taxon>
        <taxon>Zarea</taxon>
    </lineage>
</organism>
<accession>A0ACC1NYW5</accession>
<sequence length="204" mass="23610">MTIQTRHSKQQKEIARKRGVSLRHKTEQLGRMANIRTLTMYEDPTHGVWRIVKHCPANMEFPDLNRLVEEYNVTGREPRVLPCWPNHTKPRVGERRPLPRRGHFSSQRNIIKFSVEKSQNINAMDDDTATISVRSTDSECESADQRDTRAVGGMDVNGDECEGQTPECNLDNNEAAADHMIRLQLEETGLQAHQRLLQWIWGRW</sequence>
<evidence type="ECO:0000313" key="1">
    <source>
        <dbReference type="EMBL" id="KAJ2984016.1"/>
    </source>
</evidence>